<evidence type="ECO:0000313" key="1">
    <source>
        <dbReference type="EMBL" id="NKQ51966.1"/>
    </source>
</evidence>
<dbReference type="RefSeq" id="WP_168511423.1">
    <property type="nucleotide sequence ID" value="NZ_JAAXLS010000002.1"/>
</dbReference>
<dbReference type="Proteomes" id="UP000715441">
    <property type="component" value="Unassembled WGS sequence"/>
</dbReference>
<dbReference type="Gene3D" id="3.40.50.2300">
    <property type="match status" value="1"/>
</dbReference>
<keyword evidence="2" id="KW-1185">Reference proteome</keyword>
<protein>
    <recommendedName>
        <fullName evidence="3">Nuclease PIN</fullName>
    </recommendedName>
</protein>
<dbReference type="EMBL" id="JAAXLS010000002">
    <property type="protein sequence ID" value="NKQ51966.1"/>
    <property type="molecule type" value="Genomic_DNA"/>
</dbReference>
<comment type="caution">
    <text evidence="1">The sequence shown here is derived from an EMBL/GenBank/DDBJ whole genome shotgun (WGS) entry which is preliminary data.</text>
</comment>
<gene>
    <name evidence="1" type="ORF">HFP15_03615</name>
</gene>
<dbReference type="SUPFAM" id="SSF53098">
    <property type="entry name" value="Ribonuclease H-like"/>
    <property type="match status" value="1"/>
</dbReference>
<dbReference type="Gene3D" id="3.30.420.10">
    <property type="entry name" value="Ribonuclease H-like superfamily/Ribonuclease H"/>
    <property type="match status" value="1"/>
</dbReference>
<dbReference type="InterPro" id="IPR012337">
    <property type="entry name" value="RNaseH-like_sf"/>
</dbReference>
<reference evidence="1 2" key="1">
    <citation type="submission" date="2020-04" db="EMBL/GenBank/DDBJ databases">
        <title>Novel species.</title>
        <authorList>
            <person name="Teo W.F.A."/>
            <person name="Lipun K."/>
            <person name="Srisuk N."/>
            <person name="Duangmal K."/>
        </authorList>
    </citation>
    <scope>NUCLEOTIDE SEQUENCE [LARGE SCALE GENOMIC DNA]</scope>
    <source>
        <strain evidence="1 2">K13G38</strain>
    </source>
</reference>
<name>A0ABX1IWV6_9PSEU</name>
<evidence type="ECO:0000313" key="2">
    <source>
        <dbReference type="Proteomes" id="UP000715441"/>
    </source>
</evidence>
<dbReference type="InterPro" id="IPR036397">
    <property type="entry name" value="RNaseH_sf"/>
</dbReference>
<sequence length="475" mass="52008">MTADALSLVHQRLAEPDLAFDPADSRQRHPNPLVGIGTFKPFAPGTLSGERRQVRVATLGPADARSQMKMLLEELRVEAAPTERREYLPPYPGFTQAFDASLVPAESARIDLPGNLDASLAASKKPHRVLGQALTDGLDRLFTLRLQFDVIVFYLPERWQRYFVADGFHLHDHVKVHAASLGLTTQILTQQALDYRCRASVRWRLATALYAKAGGTPYKLAVGGLLDPGAAYLGLAYGIRDSGGPDQQFVVCCSQMFDAEGGGLEFIAHEVFDDVDTRNPLLSRQGMRTVVSRSLSVYADRHAGRQPKQLVVHKQIAFNDDEIAGAVDAWGRVDGLTCVSISRPAWRGVLVTGPPPSKTQGLSYGYAIDRGTLTQLDDHSALLWIAGNARTATLNGKNYLQGKKGTPRPVHITRHVGAGALAEPAAQILALSKMDWNTDSLYSSLPATITYAQVLARVVKTERITNVPYDFRLFM</sequence>
<accession>A0ABX1IWV6</accession>
<dbReference type="CDD" id="cd04659">
    <property type="entry name" value="Piwi_piwi-like_ProArk"/>
    <property type="match status" value="1"/>
</dbReference>
<evidence type="ECO:0008006" key="3">
    <source>
        <dbReference type="Google" id="ProtNLM"/>
    </source>
</evidence>
<proteinExistence type="predicted"/>
<organism evidence="1 2">
    <name type="scientific">Amycolatopsis acididurans</name>
    <dbReference type="NCBI Taxonomy" id="2724524"/>
    <lineage>
        <taxon>Bacteria</taxon>
        <taxon>Bacillati</taxon>
        <taxon>Actinomycetota</taxon>
        <taxon>Actinomycetes</taxon>
        <taxon>Pseudonocardiales</taxon>
        <taxon>Pseudonocardiaceae</taxon>
        <taxon>Amycolatopsis</taxon>
    </lineage>
</organism>